<comment type="caution">
    <text evidence="2">The sequence shown here is derived from an EMBL/GenBank/DDBJ whole genome shotgun (WGS) entry which is preliminary data.</text>
</comment>
<keyword evidence="3" id="KW-1185">Reference proteome</keyword>
<dbReference type="Proteomes" id="UP000277864">
    <property type="component" value="Unassembled WGS sequence"/>
</dbReference>
<sequence>MKENLKLDVVWTIRIFLSYLLVSVGIEGLKNQLTKNRWLHHVLPSGLVVAAVFFVGFMLIRPAVQRFIEEDKD</sequence>
<name>A0A429Z8J4_9ENTE</name>
<keyword evidence="1" id="KW-0472">Membrane</keyword>
<reference evidence="2 3" key="1">
    <citation type="submission" date="2018-03" db="EMBL/GenBank/DDBJ databases">
        <authorList>
            <person name="Gulvik C.A."/>
        </authorList>
    </citation>
    <scope>NUCLEOTIDE SEQUENCE [LARGE SCALE GENOMIC DNA]</scope>
    <source>
        <strain evidence="2 3">JCM 31581</strain>
    </source>
</reference>
<keyword evidence="1" id="KW-0812">Transmembrane</keyword>
<dbReference type="RefSeq" id="WP_125942626.1">
    <property type="nucleotide sequence ID" value="NZ_PXZH01000001.1"/>
</dbReference>
<keyword evidence="1" id="KW-1133">Transmembrane helix</keyword>
<dbReference type="AlphaFoldDB" id="A0A429Z8J4"/>
<feature type="transmembrane region" description="Helical" evidence="1">
    <location>
        <begin position="38"/>
        <end position="60"/>
    </location>
</feature>
<dbReference type="EMBL" id="PXZH01000001">
    <property type="protein sequence ID" value="RST90011.1"/>
    <property type="molecule type" value="Genomic_DNA"/>
</dbReference>
<evidence type="ECO:0000256" key="1">
    <source>
        <dbReference type="SAM" id="Phobius"/>
    </source>
</evidence>
<gene>
    <name evidence="2" type="ORF">C7P63_02725</name>
</gene>
<organism evidence="2 3">
    <name type="scientific">Vagococcus humatus</name>
    <dbReference type="NCBI Taxonomy" id="1889241"/>
    <lineage>
        <taxon>Bacteria</taxon>
        <taxon>Bacillati</taxon>
        <taxon>Bacillota</taxon>
        <taxon>Bacilli</taxon>
        <taxon>Lactobacillales</taxon>
        <taxon>Enterococcaceae</taxon>
        <taxon>Vagococcus</taxon>
    </lineage>
</organism>
<protein>
    <submittedName>
        <fullName evidence="2">Uncharacterized protein</fullName>
    </submittedName>
</protein>
<evidence type="ECO:0000313" key="3">
    <source>
        <dbReference type="Proteomes" id="UP000277864"/>
    </source>
</evidence>
<feature type="transmembrane region" description="Helical" evidence="1">
    <location>
        <begin position="7"/>
        <end position="26"/>
    </location>
</feature>
<proteinExistence type="predicted"/>
<evidence type="ECO:0000313" key="2">
    <source>
        <dbReference type="EMBL" id="RST90011.1"/>
    </source>
</evidence>
<accession>A0A429Z8J4</accession>